<sequence length="552" mass="59226">MMLCLKLTLLTLLIAAPGLLVSGENVITCDGDIHRLTCDRGLIWVENSLYGRTDSSICSTAHPPLQVTDTSCSTSISTIAERCNGLSACEVNTAALQTSDPCKGTYKYYDTSYSCYDAETTVICEHSYSTLECAQGGYLQIINANFGRSDSTTCSSGLPSGLTKKTNCYASNTLSTLATLCNNQQSCTVEASSTIFSDPCPNTAKYLSVSYICYGTFAGVPVDKGENYATLQQQEEAYQAEPLQQTESAENKSQPPYSSEDAAQLFGSAEDTAQSPGLAEDVALCPDIPKCSPLFANCAYNAAVLAVYIERSVPVVQHFNTSNSIYIHHRCFNTFSIMMLCLKLTLLTLLIAAPGLLVSGENVITCDGDIHRLTCDRGLIWVENSLYGRTDSSICSTAHPPLQVTDTSCSTSISTIAERCNGLSACEVNTAALQTSDPCKGTYKYYDTSYSCYGAETTVICEHSYSTLECAQGGYLQIINANFGRSDSTTCSSGLPSGLTKKTNCYASNTLSTLATLCNNQQSCTVEASSTIFSDPCPNTAKYLSVSYICYD</sequence>
<dbReference type="PANTHER" id="PTHR46780">
    <property type="entry name" value="PROTEIN EVA-1"/>
    <property type="match status" value="1"/>
</dbReference>
<organism evidence="6 7">
    <name type="scientific">Ictalurus punctatus</name>
    <name type="common">Channel catfish</name>
    <name type="synonym">Silurus punctatus</name>
    <dbReference type="NCBI Taxonomy" id="7998"/>
    <lineage>
        <taxon>Eukaryota</taxon>
        <taxon>Metazoa</taxon>
        <taxon>Chordata</taxon>
        <taxon>Craniata</taxon>
        <taxon>Vertebrata</taxon>
        <taxon>Euteleostomi</taxon>
        <taxon>Actinopterygii</taxon>
        <taxon>Neopterygii</taxon>
        <taxon>Teleostei</taxon>
        <taxon>Ostariophysi</taxon>
        <taxon>Siluriformes</taxon>
        <taxon>Ictaluridae</taxon>
        <taxon>Ictalurus</taxon>
    </lineage>
</organism>
<evidence type="ECO:0000256" key="2">
    <source>
        <dbReference type="ARBA" id="ARBA00022737"/>
    </source>
</evidence>
<dbReference type="Proteomes" id="UP000221080">
    <property type="component" value="Chromosome 5"/>
</dbReference>
<dbReference type="KEGG" id="ipu:108262548"/>
<dbReference type="InterPro" id="IPR043159">
    <property type="entry name" value="Lectin_gal-bd_sf"/>
</dbReference>
<gene>
    <name evidence="7" type="primary">LOC108262548</name>
</gene>
<dbReference type="FunFam" id="2.60.120.740:FF:000001">
    <property type="entry name" value="Adhesion G protein-coupled receptor L2"/>
    <property type="match status" value="2"/>
</dbReference>
<feature type="compositionally biased region" description="Polar residues" evidence="3">
    <location>
        <begin position="239"/>
        <end position="257"/>
    </location>
</feature>
<keyword evidence="1" id="KW-0430">Lectin</keyword>
<reference evidence="7" key="2">
    <citation type="submission" date="2025-08" db="UniProtKB">
        <authorList>
            <consortium name="RefSeq"/>
        </authorList>
    </citation>
    <scope>IDENTIFICATION</scope>
    <source>
        <tissue evidence="7">Blood</tissue>
    </source>
</reference>
<evidence type="ECO:0000313" key="7">
    <source>
        <dbReference type="RefSeq" id="XP_053536538.1"/>
    </source>
</evidence>
<reference evidence="6" key="1">
    <citation type="journal article" date="2016" name="Nat. Commun.">
        <title>The channel catfish genome sequence provides insights into the evolution of scale formation in teleosts.</title>
        <authorList>
            <person name="Liu Z."/>
            <person name="Liu S."/>
            <person name="Yao J."/>
            <person name="Bao L."/>
            <person name="Zhang J."/>
            <person name="Li Y."/>
            <person name="Jiang C."/>
            <person name="Sun L."/>
            <person name="Wang R."/>
            <person name="Zhang Y."/>
            <person name="Zhou T."/>
            <person name="Zeng Q."/>
            <person name="Fu Q."/>
            <person name="Gao S."/>
            <person name="Li N."/>
            <person name="Koren S."/>
            <person name="Jiang Y."/>
            <person name="Zimin A."/>
            <person name="Xu P."/>
            <person name="Phillippy A.M."/>
            <person name="Geng X."/>
            <person name="Song L."/>
            <person name="Sun F."/>
            <person name="Li C."/>
            <person name="Wang X."/>
            <person name="Chen A."/>
            <person name="Jin Y."/>
            <person name="Yuan Z."/>
            <person name="Yang Y."/>
            <person name="Tan S."/>
            <person name="Peatman E."/>
            <person name="Lu J."/>
            <person name="Qin Z."/>
            <person name="Dunham R."/>
            <person name="Li Z."/>
            <person name="Sonstegard T."/>
            <person name="Feng J."/>
            <person name="Danzmann R.G."/>
            <person name="Schroeder S."/>
            <person name="Scheffler B."/>
            <person name="Duke M.V."/>
            <person name="Ballard L."/>
            <person name="Kucuktas H."/>
            <person name="Kaltenboeck L."/>
            <person name="Liu H."/>
            <person name="Armbruster J."/>
            <person name="Xie Y."/>
            <person name="Kirby M.L."/>
            <person name="Tian Y."/>
            <person name="Flanagan M.E."/>
            <person name="Mu W."/>
            <person name="Waldbieser G.C."/>
        </authorList>
    </citation>
    <scope>NUCLEOTIDE SEQUENCE [LARGE SCALE GENOMIC DNA]</scope>
    <source>
        <strain evidence="6">SDA103</strain>
    </source>
</reference>
<feature type="chain" id="PRO_5039939025" evidence="4">
    <location>
        <begin position="24"/>
        <end position="552"/>
    </location>
</feature>
<dbReference type="Pfam" id="PF02140">
    <property type="entry name" value="SUEL_Lectin"/>
    <property type="match status" value="4"/>
</dbReference>
<keyword evidence="2" id="KW-0677">Repeat</keyword>
<dbReference type="Gene3D" id="2.60.120.740">
    <property type="match status" value="4"/>
</dbReference>
<feature type="domain" description="SUEL-type lectin" evidence="5">
    <location>
        <begin position="123"/>
        <end position="214"/>
    </location>
</feature>
<feature type="domain" description="SUEL-type lectin" evidence="5">
    <location>
        <begin position="460"/>
        <end position="551"/>
    </location>
</feature>
<evidence type="ECO:0000259" key="5">
    <source>
        <dbReference type="PROSITE" id="PS50228"/>
    </source>
</evidence>
<feature type="signal peptide" evidence="4">
    <location>
        <begin position="1"/>
        <end position="23"/>
    </location>
</feature>
<dbReference type="AlphaFoldDB" id="A0A9F7TIG7"/>
<accession>A0A9F7TIG7</accession>
<keyword evidence="6" id="KW-1185">Reference proteome</keyword>
<feature type="region of interest" description="Disordered" evidence="3">
    <location>
        <begin position="239"/>
        <end position="260"/>
    </location>
</feature>
<dbReference type="OrthoDB" id="1100386at2759"/>
<proteinExistence type="predicted"/>
<keyword evidence="4" id="KW-0732">Signal</keyword>
<feature type="domain" description="SUEL-type lectin" evidence="5">
    <location>
        <begin position="365"/>
        <end position="453"/>
    </location>
</feature>
<evidence type="ECO:0000256" key="4">
    <source>
        <dbReference type="SAM" id="SignalP"/>
    </source>
</evidence>
<dbReference type="RefSeq" id="XP_053536538.1">
    <property type="nucleotide sequence ID" value="XM_053680563.1"/>
</dbReference>
<name>A0A9F7TIG7_ICTPU</name>
<protein>
    <submittedName>
        <fullName evidence="7">Uncharacterized protein LOC108262548</fullName>
    </submittedName>
</protein>
<evidence type="ECO:0000313" key="6">
    <source>
        <dbReference type="Proteomes" id="UP000221080"/>
    </source>
</evidence>
<evidence type="ECO:0000256" key="1">
    <source>
        <dbReference type="ARBA" id="ARBA00022734"/>
    </source>
</evidence>
<dbReference type="InterPro" id="IPR000922">
    <property type="entry name" value="Lectin_gal-bd_dom"/>
</dbReference>
<dbReference type="GO" id="GO:0030246">
    <property type="term" value="F:carbohydrate binding"/>
    <property type="evidence" value="ECO:0007669"/>
    <property type="project" value="UniProtKB-KW"/>
</dbReference>
<feature type="domain" description="SUEL-type lectin" evidence="5">
    <location>
        <begin position="28"/>
        <end position="116"/>
    </location>
</feature>
<dbReference type="PROSITE" id="PS50228">
    <property type="entry name" value="SUEL_LECTIN"/>
    <property type="match status" value="4"/>
</dbReference>
<dbReference type="CDD" id="cd22836">
    <property type="entry name" value="Gal_Rha_Lectin_RBL_rpt2"/>
    <property type="match status" value="2"/>
</dbReference>
<evidence type="ECO:0000256" key="3">
    <source>
        <dbReference type="SAM" id="MobiDB-lite"/>
    </source>
</evidence>
<dbReference type="GeneID" id="108262548"/>